<accession>A0A5J6PUH9</accession>
<dbReference type="GO" id="GO:0005524">
    <property type="term" value="F:ATP binding"/>
    <property type="evidence" value="ECO:0007669"/>
    <property type="project" value="UniProtKB-KW"/>
</dbReference>
<dbReference type="GO" id="GO:0016787">
    <property type="term" value="F:hydrolase activity"/>
    <property type="evidence" value="ECO:0007669"/>
    <property type="project" value="UniProtKB-KW"/>
</dbReference>
<dbReference type="InterPro" id="IPR041677">
    <property type="entry name" value="DNA2/NAM7_AAA_11"/>
</dbReference>
<evidence type="ECO:0000259" key="7">
    <source>
        <dbReference type="Pfam" id="PF13086"/>
    </source>
</evidence>
<organism evidence="9 10">
    <name type="scientific">Neisseria zalophi</name>
    <dbReference type="NCBI Taxonomy" id="640030"/>
    <lineage>
        <taxon>Bacteria</taxon>
        <taxon>Pseudomonadati</taxon>
        <taxon>Pseudomonadota</taxon>
        <taxon>Betaproteobacteria</taxon>
        <taxon>Neisseriales</taxon>
        <taxon>Neisseriaceae</taxon>
        <taxon>Neisseria</taxon>
    </lineage>
</organism>
<keyword evidence="2" id="KW-0547">Nucleotide-binding</keyword>
<dbReference type="CDD" id="cd18808">
    <property type="entry name" value="SF1_C_Upf1"/>
    <property type="match status" value="1"/>
</dbReference>
<proteinExistence type="inferred from homology"/>
<comment type="similarity">
    <text evidence="1">Belongs to the DNA2/NAM7 helicase family.</text>
</comment>
<dbReference type="Proteomes" id="UP000325713">
    <property type="component" value="Chromosome"/>
</dbReference>
<feature type="domain" description="DNA2/NAM7 helicase-like C-terminal" evidence="8">
    <location>
        <begin position="1044"/>
        <end position="1264"/>
    </location>
</feature>
<evidence type="ECO:0000313" key="10">
    <source>
        <dbReference type="Proteomes" id="UP000325713"/>
    </source>
</evidence>
<dbReference type="Pfam" id="PF13086">
    <property type="entry name" value="AAA_11"/>
    <property type="match status" value="2"/>
</dbReference>
<gene>
    <name evidence="9" type="ORF">D0T92_07365</name>
</gene>
<dbReference type="PANTHER" id="PTHR43788">
    <property type="entry name" value="DNA2/NAM7 HELICASE FAMILY MEMBER"/>
    <property type="match status" value="1"/>
</dbReference>
<dbReference type="InterPro" id="IPR041679">
    <property type="entry name" value="DNA2/NAM7-like_C"/>
</dbReference>
<evidence type="ECO:0000256" key="5">
    <source>
        <dbReference type="ARBA" id="ARBA00022840"/>
    </source>
</evidence>
<evidence type="ECO:0000259" key="8">
    <source>
        <dbReference type="Pfam" id="PF13087"/>
    </source>
</evidence>
<dbReference type="InterPro" id="IPR050534">
    <property type="entry name" value="Coronavir_polyprotein_1ab"/>
</dbReference>
<feature type="coiled-coil region" evidence="6">
    <location>
        <begin position="572"/>
        <end position="613"/>
    </location>
</feature>
<dbReference type="GO" id="GO:0043139">
    <property type="term" value="F:5'-3' DNA helicase activity"/>
    <property type="evidence" value="ECO:0007669"/>
    <property type="project" value="TreeGrafter"/>
</dbReference>
<feature type="domain" description="DNA2/NAM7 helicase helicase" evidence="7">
    <location>
        <begin position="813"/>
        <end position="999"/>
    </location>
</feature>
<feature type="domain" description="DNA2/NAM7 helicase helicase" evidence="7">
    <location>
        <begin position="435"/>
        <end position="614"/>
    </location>
</feature>
<keyword evidence="3" id="KW-0378">Hydrolase</keyword>
<evidence type="ECO:0000256" key="4">
    <source>
        <dbReference type="ARBA" id="ARBA00022806"/>
    </source>
</evidence>
<evidence type="ECO:0000256" key="1">
    <source>
        <dbReference type="ARBA" id="ARBA00007913"/>
    </source>
</evidence>
<dbReference type="InterPro" id="IPR027417">
    <property type="entry name" value="P-loop_NTPase"/>
</dbReference>
<keyword evidence="10" id="KW-1185">Reference proteome</keyword>
<keyword evidence="6" id="KW-0175">Coiled coil</keyword>
<name>A0A5J6PUH9_9NEIS</name>
<dbReference type="Gene3D" id="3.40.50.300">
    <property type="entry name" value="P-loop containing nucleotide triphosphate hydrolases"/>
    <property type="match status" value="3"/>
</dbReference>
<dbReference type="EMBL" id="CP031700">
    <property type="protein sequence ID" value="QEY26361.1"/>
    <property type="molecule type" value="Genomic_DNA"/>
</dbReference>
<evidence type="ECO:0000313" key="9">
    <source>
        <dbReference type="EMBL" id="QEY26361.1"/>
    </source>
</evidence>
<keyword evidence="4" id="KW-0347">Helicase</keyword>
<dbReference type="PANTHER" id="PTHR43788:SF8">
    <property type="entry name" value="DNA-BINDING PROTEIN SMUBP-2"/>
    <property type="match status" value="1"/>
</dbReference>
<keyword evidence="5" id="KW-0067">ATP-binding</keyword>
<evidence type="ECO:0000256" key="6">
    <source>
        <dbReference type="SAM" id="Coils"/>
    </source>
</evidence>
<dbReference type="KEGG" id="nzl:D0T92_07365"/>
<evidence type="ECO:0000256" key="2">
    <source>
        <dbReference type="ARBA" id="ARBA00022741"/>
    </source>
</evidence>
<dbReference type="CDD" id="cd17934">
    <property type="entry name" value="DEXXQc_Upf1-like"/>
    <property type="match status" value="1"/>
</dbReference>
<dbReference type="OrthoDB" id="9757917at2"/>
<dbReference type="Pfam" id="PF13087">
    <property type="entry name" value="AAA_12"/>
    <property type="match status" value="1"/>
</dbReference>
<dbReference type="SUPFAM" id="SSF52540">
    <property type="entry name" value="P-loop containing nucleoside triphosphate hydrolases"/>
    <property type="match status" value="1"/>
</dbReference>
<protein>
    <submittedName>
        <fullName evidence="9">Uncharacterized protein</fullName>
    </submittedName>
</protein>
<feature type="coiled-coil region" evidence="6">
    <location>
        <begin position="835"/>
        <end position="902"/>
    </location>
</feature>
<dbReference type="RefSeq" id="WP_151051579.1">
    <property type="nucleotide sequence ID" value="NZ_CP031700.1"/>
</dbReference>
<reference evidence="9 10" key="1">
    <citation type="submission" date="2018-08" db="EMBL/GenBank/DDBJ databases">
        <title>Neisseria zalophi ATCC BAA-2455 complete genome.</title>
        <authorList>
            <person name="Veseli I.A."/>
            <person name="Buttler R."/>
            <person name="Mascarenhas dos Santos A.C."/>
            <person name="Pombert J.-F."/>
        </authorList>
    </citation>
    <scope>NUCLEOTIDE SEQUENCE [LARGE SCALE GENOMIC DNA]</scope>
    <source>
        <strain evidence="9 10">ATCC BAA-2455</strain>
    </source>
</reference>
<evidence type="ECO:0000256" key="3">
    <source>
        <dbReference type="ARBA" id="ARBA00022801"/>
    </source>
</evidence>
<dbReference type="InterPro" id="IPR047187">
    <property type="entry name" value="SF1_C_Upf1"/>
</dbReference>
<sequence>MSIENIIVDSHTPYSNNPDSQNIYSQDNRIYWKLPRAESNFYNLERLGKNISSVLKKYKQQFPEFDHKDYEEIATEFCEQFFLNDFDVNVFAYFSNLSLKDQSEKKITLAIRIPNHPIFNENLSKNIAITVLGLCLTDKPNPIFTPQSIALTYGKQGPTNYEKESEVLFQKLDEGKFPPRKANNALSSTFLKSLPKFAISAKERLEAWKEFLIFKENLIKHKTQGVRYLKWKFLENSEQLKFDVIFENQQALNSIKKAFSRQNLHTFELKTSSDPYRFILPKNNSNKLDNSFGNFGQLANNGIKIIKNNKHQSHHKEEVSFDLDTAVWAELLVDISEELSYKLSQINEEFIDDKENDKKLEKINNLFKALPETGFLSISLIGDLALIERHRKAVENLIQNENCYAPYLSNYLFDIKNANQPDHIPEITEWENNTLNDKQKSAVQKILAAPDICLIQGPPGTGKTTVIAEACLQFAKRGEKVLLASQAHDALDNALSRLKNHPNLKAIRLSKNNNRISDEGKEFTGENVLAKQYTALKNYVSEKYLLPQQQLQEKIHKLKEWLEPAHFIVDDREKLHIRDKEQQRQLAQTEKQLAELKEEFEQKNKIFNRQQQNNSNLEKLINFLKNGNDSIAQLTLEVPQEIFSLVKKLCNLETIKIEQQYITFNIFMDSHENQMAILQNLYKRWLSIDNAIPQMQADLDRISLGQGKTDIKTVLKLEELKQEIDELAKKIDDDDDDGNLITLWKSKRKECRELEKSINSNNKINNLIGDYYNLFSDKDNFLNGNSDNIKILLQQRLDNIIKIKQDIDSIINNTIVQLNQLIKIENIEKPNDEEIKRQETIVKNIKNELEKIKQQINKKNSEASEWTIKAEFDSSIEFTSLVEEQNLNLNNLQNELNNIQRQNKDFLPLFKQWQDILTDPLQRAKDDWIELEQTYFESCNVVAISCNEDERTLTNNNFDSFDVVIIDEVSKATPLELLLPLMRAPKAILVGDHRQLPPIFNEADGLTFEDEVERNQADKEEEITNVNTDVTKENLRKFEKMVTASLFKELFEQAPESLRERLDIQFRMHPDIMRMINYFYENKLTCGNPDLPRPHNLTFITENNDRLLKKEDHLLWVDTTNDEHGKKYKIEDGVNINRLEARLIAKTLIEIDRQIQIEGKYNKDNRLKIGVVSFYQPQCRLIRDEIRKNVPNKKTWFTAIDVEINTVIRYQGKEKPIILLSLVKNNGRDLHQKFTRGRANIARFEFINVAMSRAQNLLIIFGARNMLENREVKLPKMDEHKIEKTMIYKKMFNYLEYQADTGNLTETQPFFNALQNTMKKLNATKGNNS</sequence>